<keyword evidence="1" id="KW-0472">Membrane</keyword>
<dbReference type="InterPro" id="IPR053220">
    <property type="entry name" value="Nematode_rcpt-like_serp_H"/>
</dbReference>
<keyword evidence="1" id="KW-1133">Transmembrane helix</keyword>
<dbReference type="EMBL" id="JAUCMV010000004">
    <property type="protein sequence ID" value="KAK0405075.1"/>
    <property type="molecule type" value="Genomic_DNA"/>
</dbReference>
<comment type="caution">
    <text evidence="2">The sequence shown here is derived from an EMBL/GenBank/DDBJ whole genome shotgun (WGS) entry which is preliminary data.</text>
</comment>
<protein>
    <submittedName>
        <fullName evidence="2">Uncharacterized protein</fullName>
    </submittedName>
</protein>
<sequence length="315" mass="36132">MHPMRLVSLLYDSLSFGSLPLGIFSIVLVYKKTPQEQRTFGYYLINLQIWTLLYDFMAGIAVKPLYRPRDKCVISLGFSRHFSEDYSLDVVVLTMQFLSLSAASLLSLVAHRYGFHIFSTFSQVFIGKRSFFVAYILHILPSVAILCAFVFLDFKPVVHEAHFSRFCSRAMKLWTLTSFLLVILAVAAFFFLLMLVATHRILHNLETSRGIMRTRTFALNIKTTYALFALIAAFFVFKLLPIAVWASASWIHFDLDMPVTVAHLLTIVGSVVQSSLILLLVPPYPSVLSKMWRWTRLRFPRNKLSYVQSTDSIKF</sequence>
<reference evidence="2" key="1">
    <citation type="submission" date="2023-06" db="EMBL/GenBank/DDBJ databases">
        <title>Genomic analysis of the entomopathogenic nematode Steinernema hermaphroditum.</title>
        <authorList>
            <person name="Schwarz E.M."/>
            <person name="Heppert J.K."/>
            <person name="Baniya A."/>
            <person name="Schwartz H.T."/>
            <person name="Tan C.-H."/>
            <person name="Antoshechkin I."/>
            <person name="Sternberg P.W."/>
            <person name="Goodrich-Blair H."/>
            <person name="Dillman A.R."/>
        </authorList>
    </citation>
    <scope>NUCLEOTIDE SEQUENCE</scope>
    <source>
        <strain evidence="2">PS9179</strain>
        <tissue evidence="2">Whole animal</tissue>
    </source>
</reference>
<feature type="transmembrane region" description="Helical" evidence="1">
    <location>
        <begin position="131"/>
        <end position="154"/>
    </location>
</feature>
<dbReference type="InterPro" id="IPR019422">
    <property type="entry name" value="7TM_GPCR_serpentine_rcpt_Srh"/>
</dbReference>
<feature type="transmembrane region" description="Helical" evidence="1">
    <location>
        <begin position="260"/>
        <end position="281"/>
    </location>
</feature>
<evidence type="ECO:0000313" key="2">
    <source>
        <dbReference type="EMBL" id="KAK0405075.1"/>
    </source>
</evidence>
<evidence type="ECO:0000256" key="1">
    <source>
        <dbReference type="SAM" id="Phobius"/>
    </source>
</evidence>
<dbReference type="Pfam" id="PF10318">
    <property type="entry name" value="7TM_GPCR_Srh"/>
    <property type="match status" value="1"/>
</dbReference>
<dbReference type="Proteomes" id="UP001175271">
    <property type="component" value="Unassembled WGS sequence"/>
</dbReference>
<proteinExistence type="predicted"/>
<evidence type="ECO:0000313" key="3">
    <source>
        <dbReference type="Proteomes" id="UP001175271"/>
    </source>
</evidence>
<feature type="transmembrane region" description="Helical" evidence="1">
    <location>
        <begin position="86"/>
        <end position="110"/>
    </location>
</feature>
<keyword evidence="3" id="KW-1185">Reference proteome</keyword>
<feature type="transmembrane region" description="Helical" evidence="1">
    <location>
        <begin position="6"/>
        <end position="30"/>
    </location>
</feature>
<feature type="transmembrane region" description="Helical" evidence="1">
    <location>
        <begin position="42"/>
        <end position="66"/>
    </location>
</feature>
<name>A0AA39HGG9_9BILA</name>
<organism evidence="2 3">
    <name type="scientific">Steinernema hermaphroditum</name>
    <dbReference type="NCBI Taxonomy" id="289476"/>
    <lineage>
        <taxon>Eukaryota</taxon>
        <taxon>Metazoa</taxon>
        <taxon>Ecdysozoa</taxon>
        <taxon>Nematoda</taxon>
        <taxon>Chromadorea</taxon>
        <taxon>Rhabditida</taxon>
        <taxon>Tylenchina</taxon>
        <taxon>Panagrolaimomorpha</taxon>
        <taxon>Strongyloidoidea</taxon>
        <taxon>Steinernematidae</taxon>
        <taxon>Steinernema</taxon>
    </lineage>
</organism>
<keyword evidence="1" id="KW-0812">Transmembrane</keyword>
<feature type="transmembrane region" description="Helical" evidence="1">
    <location>
        <begin position="223"/>
        <end position="248"/>
    </location>
</feature>
<feature type="transmembrane region" description="Helical" evidence="1">
    <location>
        <begin position="174"/>
        <end position="202"/>
    </location>
</feature>
<gene>
    <name evidence="2" type="ORF">QR680_017789</name>
</gene>
<dbReference type="PANTHER" id="PTHR22941">
    <property type="entry name" value="SERPENTINE RECEPTOR"/>
    <property type="match status" value="1"/>
</dbReference>
<dbReference type="PANTHER" id="PTHR22941:SF26">
    <property type="entry name" value="SERPENTINE RECEPTOR, CLASS H"/>
    <property type="match status" value="1"/>
</dbReference>
<dbReference type="AlphaFoldDB" id="A0AA39HGG9"/>
<accession>A0AA39HGG9</accession>